<dbReference type="Gene3D" id="4.10.240.10">
    <property type="entry name" value="Zn(2)-C6 fungal-type DNA-binding domain"/>
    <property type="match status" value="1"/>
</dbReference>
<dbReference type="InterPro" id="IPR053181">
    <property type="entry name" value="EcdB-like_regulator"/>
</dbReference>
<evidence type="ECO:0000256" key="2">
    <source>
        <dbReference type="SAM" id="MobiDB-lite"/>
    </source>
</evidence>
<feature type="domain" description="Zn(2)-C6 fungal-type" evidence="3">
    <location>
        <begin position="16"/>
        <end position="46"/>
    </location>
</feature>
<comment type="caution">
    <text evidence="4">The sequence shown here is derived from an EMBL/GenBank/DDBJ whole genome shotgun (WGS) entry which is preliminary data.</text>
</comment>
<dbReference type="EMBL" id="CABFNS010001060">
    <property type="protein sequence ID" value="VUC37876.1"/>
    <property type="molecule type" value="Genomic_DNA"/>
</dbReference>
<dbReference type="InterPro" id="IPR001138">
    <property type="entry name" value="Zn2Cys6_DnaBD"/>
</dbReference>
<protein>
    <recommendedName>
        <fullName evidence="3">Zn(2)-C6 fungal-type domain-containing protein</fullName>
    </recommendedName>
</protein>
<dbReference type="PROSITE" id="PS50048">
    <property type="entry name" value="ZN2_CY6_FUNGAL_2"/>
    <property type="match status" value="1"/>
</dbReference>
<gene>
    <name evidence="4" type="ORF">CLO192961_LOCUS486588</name>
</gene>
<accession>A0ABY6V2N5</accession>
<keyword evidence="1" id="KW-0539">Nucleus</keyword>
<dbReference type="SUPFAM" id="SSF57701">
    <property type="entry name" value="Zn2/Cys6 DNA-binding domain"/>
    <property type="match status" value="1"/>
</dbReference>
<evidence type="ECO:0000313" key="4">
    <source>
        <dbReference type="EMBL" id="VUC37876.1"/>
    </source>
</evidence>
<dbReference type="PROSITE" id="PS00463">
    <property type="entry name" value="ZN2_CY6_FUNGAL_1"/>
    <property type="match status" value="1"/>
</dbReference>
<dbReference type="PANTHER" id="PTHR47785">
    <property type="entry name" value="ZN(II)2CYS6 TRANSCRIPTION FACTOR (EUROFUNG)-RELATED-RELATED"/>
    <property type="match status" value="1"/>
</dbReference>
<dbReference type="Pfam" id="PF00172">
    <property type="entry name" value="Zn_clus"/>
    <property type="match status" value="1"/>
</dbReference>
<dbReference type="CDD" id="cd00067">
    <property type="entry name" value="GAL4"/>
    <property type="match status" value="1"/>
</dbReference>
<keyword evidence="5" id="KW-1185">Reference proteome</keyword>
<reference evidence="4 5" key="1">
    <citation type="submission" date="2019-06" db="EMBL/GenBank/DDBJ databases">
        <authorList>
            <person name="Broberg M."/>
        </authorList>
    </citation>
    <scope>NUCLEOTIDE SEQUENCE [LARGE SCALE GENOMIC DNA]</scope>
</reference>
<proteinExistence type="predicted"/>
<evidence type="ECO:0000259" key="3">
    <source>
        <dbReference type="PROSITE" id="PS50048"/>
    </source>
</evidence>
<name>A0ABY6V2N5_BIOOC</name>
<evidence type="ECO:0000256" key="1">
    <source>
        <dbReference type="ARBA" id="ARBA00023242"/>
    </source>
</evidence>
<dbReference type="InterPro" id="IPR036864">
    <property type="entry name" value="Zn2-C6_fun-type_DNA-bd_sf"/>
</dbReference>
<feature type="region of interest" description="Disordered" evidence="2">
    <location>
        <begin position="1"/>
        <end position="31"/>
    </location>
</feature>
<dbReference type="Proteomes" id="UP000766486">
    <property type="component" value="Unassembled WGS sequence"/>
</dbReference>
<organism evidence="4 5">
    <name type="scientific">Bionectria ochroleuca</name>
    <name type="common">Gliocladium roseum</name>
    <dbReference type="NCBI Taxonomy" id="29856"/>
    <lineage>
        <taxon>Eukaryota</taxon>
        <taxon>Fungi</taxon>
        <taxon>Dikarya</taxon>
        <taxon>Ascomycota</taxon>
        <taxon>Pezizomycotina</taxon>
        <taxon>Sordariomycetes</taxon>
        <taxon>Hypocreomycetidae</taxon>
        <taxon>Hypocreales</taxon>
        <taxon>Bionectriaceae</taxon>
        <taxon>Clonostachys</taxon>
    </lineage>
</organism>
<evidence type="ECO:0000313" key="5">
    <source>
        <dbReference type="Proteomes" id="UP000766486"/>
    </source>
</evidence>
<dbReference type="SMART" id="SM00066">
    <property type="entry name" value="GAL4"/>
    <property type="match status" value="1"/>
</dbReference>
<sequence length="119" mass="13149">MASSSAQGKKHKANTACNTCRQRKTRCDGEKPSCSYCRTTGGQCVYRVVYNESSSILNIDSTDQSVLDRLARVEARLELLDHLPPESNHSYESSFPRRPFGTAANISDILPTIDAPNIQ</sequence>